<organism evidence="1">
    <name type="scientific">Sesamum latifolium</name>
    <dbReference type="NCBI Taxonomy" id="2727402"/>
    <lineage>
        <taxon>Eukaryota</taxon>
        <taxon>Viridiplantae</taxon>
        <taxon>Streptophyta</taxon>
        <taxon>Embryophyta</taxon>
        <taxon>Tracheophyta</taxon>
        <taxon>Spermatophyta</taxon>
        <taxon>Magnoliopsida</taxon>
        <taxon>eudicotyledons</taxon>
        <taxon>Gunneridae</taxon>
        <taxon>Pentapetalae</taxon>
        <taxon>asterids</taxon>
        <taxon>lamiids</taxon>
        <taxon>Lamiales</taxon>
        <taxon>Pedaliaceae</taxon>
        <taxon>Sesamum</taxon>
    </lineage>
</organism>
<evidence type="ECO:0000313" key="1">
    <source>
        <dbReference type="EMBL" id="KAL0459213.1"/>
    </source>
</evidence>
<sequence length="138" mass="15354">MNCCPLCEGEPPRRGSLRGYFTEGGLPVRGSFEWSEEEYAQNGGVFPSFDRRGKRGGWRERRGSFFSGEEGRVVTDLVAVPSSSMMDWGSSTLKASHITQLRREFSILNSMVVYAPGPDSRSTFPLANCLSFFVAQLQ</sequence>
<reference evidence="1" key="1">
    <citation type="submission" date="2020-06" db="EMBL/GenBank/DDBJ databases">
        <authorList>
            <person name="Li T."/>
            <person name="Hu X."/>
            <person name="Zhang T."/>
            <person name="Song X."/>
            <person name="Zhang H."/>
            <person name="Dai N."/>
            <person name="Sheng W."/>
            <person name="Hou X."/>
            <person name="Wei L."/>
        </authorList>
    </citation>
    <scope>NUCLEOTIDE SEQUENCE</scope>
    <source>
        <strain evidence="1">KEN1</strain>
        <tissue evidence="1">Leaf</tissue>
    </source>
</reference>
<gene>
    <name evidence="1" type="ORF">Slati_0548500</name>
</gene>
<comment type="caution">
    <text evidence="1">The sequence shown here is derived from an EMBL/GenBank/DDBJ whole genome shotgun (WGS) entry which is preliminary data.</text>
</comment>
<protein>
    <submittedName>
        <fullName evidence="1">Uncharacterized protein</fullName>
    </submittedName>
</protein>
<proteinExistence type="predicted"/>
<dbReference type="EMBL" id="JACGWN010000002">
    <property type="protein sequence ID" value="KAL0459213.1"/>
    <property type="molecule type" value="Genomic_DNA"/>
</dbReference>
<name>A0AAW2XZF5_9LAMI</name>
<reference evidence="1" key="2">
    <citation type="journal article" date="2024" name="Plant">
        <title>Genomic evolution and insights into agronomic trait innovations of Sesamum species.</title>
        <authorList>
            <person name="Miao H."/>
            <person name="Wang L."/>
            <person name="Qu L."/>
            <person name="Liu H."/>
            <person name="Sun Y."/>
            <person name="Le M."/>
            <person name="Wang Q."/>
            <person name="Wei S."/>
            <person name="Zheng Y."/>
            <person name="Lin W."/>
            <person name="Duan Y."/>
            <person name="Cao H."/>
            <person name="Xiong S."/>
            <person name="Wang X."/>
            <person name="Wei L."/>
            <person name="Li C."/>
            <person name="Ma Q."/>
            <person name="Ju M."/>
            <person name="Zhao R."/>
            <person name="Li G."/>
            <person name="Mu C."/>
            <person name="Tian Q."/>
            <person name="Mei H."/>
            <person name="Zhang T."/>
            <person name="Gao T."/>
            <person name="Zhang H."/>
        </authorList>
    </citation>
    <scope>NUCLEOTIDE SEQUENCE</scope>
    <source>
        <strain evidence="1">KEN1</strain>
    </source>
</reference>
<accession>A0AAW2XZF5</accession>
<dbReference type="AlphaFoldDB" id="A0AAW2XZF5"/>